<gene>
    <name evidence="2" type="ORF">K9S39_04190</name>
</gene>
<dbReference type="Proteomes" id="UP000830115">
    <property type="component" value="Chromosome"/>
</dbReference>
<keyword evidence="3" id="KW-1185">Reference proteome</keyword>
<reference evidence="2" key="1">
    <citation type="submission" date="2021-10" db="EMBL/GenBank/DDBJ databases">
        <title>Streptomyces nigrumlapis sp.nov.,an antimicrobial producing actinobacterium isolated from Black Gobi rocks.</title>
        <authorList>
            <person name="Wen Y."/>
            <person name="Zhang W."/>
            <person name="Liu X.G."/>
        </authorList>
    </citation>
    <scope>NUCLEOTIDE SEQUENCE</scope>
    <source>
        <strain evidence="2">ST13-2-2</strain>
    </source>
</reference>
<evidence type="ECO:0000313" key="2">
    <source>
        <dbReference type="EMBL" id="UQA91187.1"/>
    </source>
</evidence>
<organism evidence="2 3">
    <name type="scientific">Streptomyces halobius</name>
    <dbReference type="NCBI Taxonomy" id="2879846"/>
    <lineage>
        <taxon>Bacteria</taxon>
        <taxon>Bacillati</taxon>
        <taxon>Actinomycetota</taxon>
        <taxon>Actinomycetes</taxon>
        <taxon>Kitasatosporales</taxon>
        <taxon>Streptomycetaceae</taxon>
        <taxon>Streptomyces</taxon>
    </lineage>
</organism>
<sequence>MFTSKLTVDEIGNNPPGDEIAGIEVPSKQGWMEKIINVRQGGVIAQIKYTWREGVGVPSTRIMSIIKMIVDRIKQVQRGGAPIASAR</sequence>
<dbReference type="RefSeq" id="WP_248861982.1">
    <property type="nucleotide sequence ID" value="NZ_CP086322.1"/>
</dbReference>
<dbReference type="EMBL" id="CP086322">
    <property type="protein sequence ID" value="UQA91187.1"/>
    <property type="molecule type" value="Genomic_DNA"/>
</dbReference>
<accession>A0ABY4M187</accession>
<evidence type="ECO:0000256" key="1">
    <source>
        <dbReference type="SAM" id="MobiDB-lite"/>
    </source>
</evidence>
<name>A0ABY4M187_9ACTN</name>
<protein>
    <submittedName>
        <fullName evidence="2">Uncharacterized protein</fullName>
    </submittedName>
</protein>
<evidence type="ECO:0000313" key="3">
    <source>
        <dbReference type="Proteomes" id="UP000830115"/>
    </source>
</evidence>
<feature type="region of interest" description="Disordered" evidence="1">
    <location>
        <begin position="1"/>
        <end position="23"/>
    </location>
</feature>
<proteinExistence type="predicted"/>